<comment type="caution">
    <text evidence="4">The sequence shown here is derived from an EMBL/GenBank/DDBJ whole genome shotgun (WGS) entry which is preliminary data.</text>
</comment>
<evidence type="ECO:0000313" key="5">
    <source>
        <dbReference type="Proteomes" id="UP001153618"/>
    </source>
</evidence>
<reference evidence="4" key="1">
    <citation type="submission" date="2021-07" db="EMBL/GenBank/DDBJ databases">
        <authorList>
            <person name="Branca A.L. A."/>
        </authorList>
    </citation>
    <scope>NUCLEOTIDE SEQUENCE</scope>
</reference>
<dbReference type="Proteomes" id="UP001153618">
    <property type="component" value="Unassembled WGS sequence"/>
</dbReference>
<evidence type="ECO:0000313" key="4">
    <source>
        <dbReference type="EMBL" id="CAG8224635.1"/>
    </source>
</evidence>
<proteinExistence type="predicted"/>
<dbReference type="EMBL" id="CAJVOS010000060">
    <property type="protein sequence ID" value="CAG8224635.1"/>
    <property type="molecule type" value="Genomic_DNA"/>
</dbReference>
<keyword evidence="2" id="KW-0012">Acyltransferase</keyword>
<dbReference type="AlphaFoldDB" id="A0A9W4MYL3"/>
<evidence type="ECO:0000256" key="3">
    <source>
        <dbReference type="SAM" id="MobiDB-lite"/>
    </source>
</evidence>
<feature type="region of interest" description="Disordered" evidence="3">
    <location>
        <begin position="216"/>
        <end position="236"/>
    </location>
</feature>
<evidence type="ECO:0000256" key="1">
    <source>
        <dbReference type="ARBA" id="ARBA00022679"/>
    </source>
</evidence>
<dbReference type="InterPro" id="IPR023213">
    <property type="entry name" value="CAT-like_dom_sf"/>
</dbReference>
<dbReference type="InterPro" id="IPR050317">
    <property type="entry name" value="Plant_Fungal_Acyltransferase"/>
</dbReference>
<organism evidence="4 5">
    <name type="scientific">Penicillium olsonii</name>
    <dbReference type="NCBI Taxonomy" id="99116"/>
    <lineage>
        <taxon>Eukaryota</taxon>
        <taxon>Fungi</taxon>
        <taxon>Dikarya</taxon>
        <taxon>Ascomycota</taxon>
        <taxon>Pezizomycotina</taxon>
        <taxon>Eurotiomycetes</taxon>
        <taxon>Eurotiomycetidae</taxon>
        <taxon>Eurotiales</taxon>
        <taxon>Aspergillaceae</taxon>
        <taxon>Penicillium</taxon>
    </lineage>
</organism>
<evidence type="ECO:0008006" key="6">
    <source>
        <dbReference type="Google" id="ProtNLM"/>
    </source>
</evidence>
<gene>
    <name evidence="4" type="ORF">POLS_LOCUS8184</name>
</gene>
<accession>A0A9W4MYL3</accession>
<dbReference type="PANTHER" id="PTHR31642:SF11">
    <property type="entry name" value="SHIKIMATE O-HYDROXYCINNAMOYLTRANSFERASE"/>
    <property type="match status" value="1"/>
</dbReference>
<evidence type="ECO:0000256" key="2">
    <source>
        <dbReference type="ARBA" id="ARBA00023315"/>
    </source>
</evidence>
<dbReference type="Gene3D" id="3.30.559.10">
    <property type="entry name" value="Chloramphenicol acetyltransferase-like domain"/>
    <property type="match status" value="2"/>
</dbReference>
<keyword evidence="1" id="KW-0808">Transferase</keyword>
<protein>
    <recommendedName>
        <fullName evidence="6">Transferase</fullName>
    </recommendedName>
</protein>
<dbReference type="OrthoDB" id="444127at2759"/>
<keyword evidence="5" id="KW-1185">Reference proteome</keyword>
<dbReference type="PANTHER" id="PTHR31642">
    <property type="entry name" value="TRICHOTHECENE 3-O-ACETYLTRANSFERASE"/>
    <property type="match status" value="1"/>
</dbReference>
<dbReference type="GO" id="GO:0016747">
    <property type="term" value="F:acyltransferase activity, transferring groups other than amino-acyl groups"/>
    <property type="evidence" value="ECO:0007669"/>
    <property type="project" value="TreeGrafter"/>
</dbReference>
<sequence>MASDQVRVTTRHTLHCANEATVDTLESPFCLGPMDYIVPSTLPIEAIFVYKKPLSSPPDKFFVVDRLKQAISHLLDYYPHLTGRLQQNPTTHAPEICHLGAGVDLWEACCSVTLRSIAASSLSGRIITPKLPGDGDTLLPIFHATVGSISHNAIFAIQLTRFACGGVSLGIRIHHQVCDAQGFFQVVRDLAEIYRQLRDSSPPTLVYPPEIRSHFRSSGKLSPKTENQAPAFKPPDFYLQSEDDEDVLEESTDEVTAEVTARVLRFSGADLLALKEAATNPDPWSNTRVSTFEALSAYLYQRVYQAKVQLLESYGMSAQELQCQPLRKFLTAMDMRDPDRLNLPPHYLPNAVYCPSTQSSHEHLMGRELYHVAYNIHDTIRSVDVMDVKQQFQWIAAQPDQSRVKPTDEFTEGNLIVSQWTRENTYVGVDFEVRRNGRPVSPSLVSPPLSGPYLMDGLAMVISTDEKAVTDRVNSDRPAGSRNPYALDVNLALNDEIWPFLDRDINFLKYIS</sequence>
<dbReference type="SUPFAM" id="SSF52777">
    <property type="entry name" value="CoA-dependent acyltransferases"/>
    <property type="match status" value="1"/>
</dbReference>
<name>A0A9W4MYL3_PENOL</name>
<dbReference type="Pfam" id="PF02458">
    <property type="entry name" value="Transferase"/>
    <property type="match status" value="1"/>
</dbReference>